<name>A0ABM1N7F5_NICVS</name>
<organism evidence="6 7">
    <name type="scientific">Nicrophorus vespilloides</name>
    <name type="common">Boreal carrion beetle</name>
    <dbReference type="NCBI Taxonomy" id="110193"/>
    <lineage>
        <taxon>Eukaryota</taxon>
        <taxon>Metazoa</taxon>
        <taxon>Ecdysozoa</taxon>
        <taxon>Arthropoda</taxon>
        <taxon>Hexapoda</taxon>
        <taxon>Insecta</taxon>
        <taxon>Pterygota</taxon>
        <taxon>Neoptera</taxon>
        <taxon>Endopterygota</taxon>
        <taxon>Coleoptera</taxon>
        <taxon>Polyphaga</taxon>
        <taxon>Staphyliniformia</taxon>
        <taxon>Silphidae</taxon>
        <taxon>Nicrophorinae</taxon>
        <taxon>Nicrophorus</taxon>
    </lineage>
</organism>
<evidence type="ECO:0000313" key="6">
    <source>
        <dbReference type="Proteomes" id="UP000695000"/>
    </source>
</evidence>
<keyword evidence="4 5" id="KW-0472">Membrane</keyword>
<dbReference type="GeneID" id="108567058"/>
<evidence type="ECO:0000256" key="4">
    <source>
        <dbReference type="ARBA" id="ARBA00023136"/>
    </source>
</evidence>
<dbReference type="InterPro" id="IPR004031">
    <property type="entry name" value="PMP22/EMP/MP20/Claudin"/>
</dbReference>
<dbReference type="PANTHER" id="PTHR12107">
    <property type="entry name" value="VOLTAGE-DEPENDENT CALCIUM CHANNEL GAMMA SUBUNIT"/>
    <property type="match status" value="1"/>
</dbReference>
<evidence type="ECO:0000256" key="5">
    <source>
        <dbReference type="SAM" id="Phobius"/>
    </source>
</evidence>
<evidence type="ECO:0000256" key="3">
    <source>
        <dbReference type="ARBA" id="ARBA00022989"/>
    </source>
</evidence>
<accession>A0ABM1N7F5</accession>
<dbReference type="Proteomes" id="UP000695000">
    <property type="component" value="Unplaced"/>
</dbReference>
<sequence>MQRSMGRGHRPNGEDERLGPLENNLTLFWILTPLAATVSLVVILLAIFTNQWLHTEEKMHNPSYNGTGDRDFLSKMTVSGLWTLCFTNPGETLYECIRIDYFTNEEYSPDPNDSTMAIPYAVTRSILFFASATCLLFAAYCCCIAGHCLKQRGLCIFISSVSFIVTGLVMLFGLIVYISIFKSEIGGKLRPRSQLQPPAFTYSYGFSFFLYVFGFICTQLTGVCSLHLVINKLQYEFRCEHLEDLKHGGGGGGAGGKLRQTMINYMPLDHNSYYPCRRHPQAYINTNSIHVPANYPSPVHQRRYFFSKENHESPCGIHHSVKDVATFYDFPPPPTISYRESNMRLFPRDITTNTVSTTADIIDDFIVPDDYSPSIQNEHEFVTFDLDQPLPLRVPSCVSINSKNGRSDTLRRTTPV</sequence>
<protein>
    <submittedName>
        <fullName evidence="7">Voltage-dependent calcium channel gamma-8 subunit</fullName>
    </submittedName>
</protein>
<feature type="transmembrane region" description="Helical" evidence="5">
    <location>
        <begin position="201"/>
        <end position="230"/>
    </location>
</feature>
<evidence type="ECO:0000313" key="7">
    <source>
        <dbReference type="RefSeq" id="XP_017782755.1"/>
    </source>
</evidence>
<dbReference type="InterPro" id="IPR051072">
    <property type="entry name" value="CACNG_subunit"/>
</dbReference>
<reference evidence="7" key="1">
    <citation type="submission" date="2025-08" db="UniProtKB">
        <authorList>
            <consortium name="RefSeq"/>
        </authorList>
    </citation>
    <scope>IDENTIFICATION</scope>
    <source>
        <tissue evidence="7">Whole Larva</tissue>
    </source>
</reference>
<keyword evidence="2 5" id="KW-0812">Transmembrane</keyword>
<dbReference type="Gene3D" id="1.20.140.150">
    <property type="match status" value="1"/>
</dbReference>
<gene>
    <name evidence="7" type="primary">LOC108567058</name>
</gene>
<feature type="transmembrane region" description="Helical" evidence="5">
    <location>
        <begin position="156"/>
        <end position="181"/>
    </location>
</feature>
<feature type="transmembrane region" description="Helical" evidence="5">
    <location>
        <begin position="27"/>
        <end position="48"/>
    </location>
</feature>
<dbReference type="Pfam" id="PF13903">
    <property type="entry name" value="Claudin_2"/>
    <property type="match status" value="1"/>
</dbReference>
<dbReference type="PANTHER" id="PTHR12107:SF0">
    <property type="entry name" value="STARGAZIN (MAMMALIAN CALCIUM CHANNEL) HOMOLOG"/>
    <property type="match status" value="1"/>
</dbReference>
<keyword evidence="3 5" id="KW-1133">Transmembrane helix</keyword>
<feature type="transmembrane region" description="Helical" evidence="5">
    <location>
        <begin position="126"/>
        <end position="149"/>
    </location>
</feature>
<comment type="subcellular location">
    <subcellularLocation>
        <location evidence="1">Membrane</location>
        <topology evidence="1">Multi-pass membrane protein</topology>
    </subcellularLocation>
</comment>
<proteinExistence type="predicted"/>
<evidence type="ECO:0000256" key="2">
    <source>
        <dbReference type="ARBA" id="ARBA00022692"/>
    </source>
</evidence>
<keyword evidence="6" id="KW-1185">Reference proteome</keyword>
<dbReference type="RefSeq" id="XP_017782755.1">
    <property type="nucleotide sequence ID" value="XM_017927266.1"/>
</dbReference>
<evidence type="ECO:0000256" key="1">
    <source>
        <dbReference type="ARBA" id="ARBA00004141"/>
    </source>
</evidence>